<dbReference type="GO" id="GO:0004672">
    <property type="term" value="F:protein kinase activity"/>
    <property type="evidence" value="ECO:0007669"/>
    <property type="project" value="InterPro"/>
</dbReference>
<dbReference type="PANTHER" id="PTHR37542">
    <property type="entry name" value="HELO DOMAIN-CONTAINING PROTEIN-RELATED"/>
    <property type="match status" value="1"/>
</dbReference>
<evidence type="ECO:0000259" key="2">
    <source>
        <dbReference type="PROSITE" id="PS50011"/>
    </source>
</evidence>
<protein>
    <recommendedName>
        <fullName evidence="2">Protein kinase domain-containing protein</fullName>
    </recommendedName>
</protein>
<dbReference type="Pfam" id="PF14479">
    <property type="entry name" value="HeLo"/>
    <property type="match status" value="1"/>
</dbReference>
<dbReference type="SUPFAM" id="SSF56112">
    <property type="entry name" value="Protein kinase-like (PK-like)"/>
    <property type="match status" value="1"/>
</dbReference>
<proteinExistence type="predicted"/>
<organism evidence="3 4">
    <name type="scientific">Exophiala dermatitidis</name>
    <name type="common">Black yeast-like fungus</name>
    <name type="synonym">Wangiella dermatitidis</name>
    <dbReference type="NCBI Taxonomy" id="5970"/>
    <lineage>
        <taxon>Eukaryota</taxon>
        <taxon>Fungi</taxon>
        <taxon>Dikarya</taxon>
        <taxon>Ascomycota</taxon>
        <taxon>Pezizomycotina</taxon>
        <taxon>Eurotiomycetes</taxon>
        <taxon>Chaetothyriomycetidae</taxon>
        <taxon>Chaetothyriales</taxon>
        <taxon>Herpotrichiellaceae</taxon>
        <taxon>Exophiala</taxon>
    </lineage>
</organism>
<dbReference type="Gene3D" id="1.10.510.10">
    <property type="entry name" value="Transferase(Phosphotransferase) domain 1"/>
    <property type="match status" value="1"/>
</dbReference>
<feature type="region of interest" description="Disordered" evidence="1">
    <location>
        <begin position="155"/>
        <end position="208"/>
    </location>
</feature>
<dbReference type="InterPro" id="IPR038305">
    <property type="entry name" value="HeLo_sf"/>
</dbReference>
<comment type="caution">
    <text evidence="3">The sequence shown here is derived from an EMBL/GenBank/DDBJ whole genome shotgun (WGS) entry which is preliminary data.</text>
</comment>
<reference evidence="3" key="1">
    <citation type="submission" date="2023-01" db="EMBL/GenBank/DDBJ databases">
        <title>Exophiala dermititidis isolated from Cystic Fibrosis Patient.</title>
        <authorList>
            <person name="Kurbessoian T."/>
            <person name="Crocker A."/>
            <person name="Murante D."/>
            <person name="Hogan D.A."/>
            <person name="Stajich J.E."/>
        </authorList>
    </citation>
    <scope>NUCLEOTIDE SEQUENCE</scope>
    <source>
        <strain evidence="3">Ex8</strain>
    </source>
</reference>
<feature type="compositionally biased region" description="Low complexity" evidence="1">
    <location>
        <begin position="78"/>
        <end position="95"/>
    </location>
</feature>
<dbReference type="PROSITE" id="PS50011">
    <property type="entry name" value="PROTEIN_KINASE_DOM"/>
    <property type="match status" value="1"/>
</dbReference>
<feature type="region of interest" description="Disordered" evidence="1">
    <location>
        <begin position="63"/>
        <end position="122"/>
    </location>
</feature>
<dbReference type="AlphaFoldDB" id="A0AAN6EP17"/>
<dbReference type="PANTHER" id="PTHR37542:SF1">
    <property type="entry name" value="PRION-INHIBITION AND PROPAGATION HELO DOMAIN-CONTAINING PROTEIN"/>
    <property type="match status" value="1"/>
</dbReference>
<evidence type="ECO:0000313" key="3">
    <source>
        <dbReference type="EMBL" id="KAJ8988882.1"/>
    </source>
</evidence>
<dbReference type="InterPro" id="IPR029498">
    <property type="entry name" value="HeLo_dom"/>
</dbReference>
<evidence type="ECO:0000256" key="1">
    <source>
        <dbReference type="SAM" id="MobiDB-lite"/>
    </source>
</evidence>
<feature type="compositionally biased region" description="Low complexity" evidence="1">
    <location>
        <begin position="182"/>
        <end position="208"/>
    </location>
</feature>
<accession>A0AAN6EP17</accession>
<gene>
    <name evidence="3" type="ORF">HRR80_007085</name>
</gene>
<dbReference type="GO" id="GO:0005524">
    <property type="term" value="F:ATP binding"/>
    <property type="evidence" value="ECO:0007669"/>
    <property type="project" value="InterPro"/>
</dbReference>
<feature type="domain" description="Protein kinase" evidence="2">
    <location>
        <begin position="391"/>
        <end position="710"/>
    </location>
</feature>
<sequence>MDPGTVLAIASLSFQVFGGCVKGFVLLSRAHNLGKDASLLQTMLNLEEYRFIQWARAVGLISDEEEEQEQEQTTSAEDTGTGTQSTTDTATSSTANKAKDGSGTTTIVRVSQKSPRKTNTTTLDPRLNYALAAELMGQLERLLSTDQLRKRYKLDLSEQPQQPTGKQVDDDNPLSPVYSPITTTTTATTTSATGAPTATATSTTNNPTPLQRLVSDKLRKRILARAKLIQDDNHLPKRLWWAAVDKKKFEDMVKDVRVLVDGLWALLDPIQRRDSSWLLNEVLARMVQLSKDVGELRALQGSTGVSGDVAAAVDLKMARIEINDPDPETDRISGISGISLLSQTQTQTQTQTNPYRPTYQGQQQQYQYPPPPRYLSGNTMTATNSPKAVVESQLPPINKSLLENVVPSTANSNVATGIYDKNPVWLEYKQVPQRMKGKLLSRVKGLAFLLSRVKHPSFHTLRCLGFFEDGDRFVFVYSYPQTSIGDSSDAAQVKTRSPPKSLNELIRENKTLKSPSVTTRLDIASKLANTLLILHTAGWLHKDLRSENVVFFDNDWSVPYVTGFSFSRQDSPAEISEQPSSEPQADIYRHPHALGEPSTSFQKHMDLYSLGLVLVELAEWKALKYIVKDCVDVRKQPTATYSVSLNDIAQVPKHLIDHEVKNGQVHYRMGDTYARQVGVCLNHGLSPLDAAPDTLQDLLDMVRSLENCRT</sequence>
<dbReference type="EMBL" id="JAJGCB010000016">
    <property type="protein sequence ID" value="KAJ8988882.1"/>
    <property type="molecule type" value="Genomic_DNA"/>
</dbReference>
<dbReference type="Gene3D" id="1.20.120.1020">
    <property type="entry name" value="Prion-inhibition and propagation, HeLo domain"/>
    <property type="match status" value="1"/>
</dbReference>
<dbReference type="InterPro" id="IPR000719">
    <property type="entry name" value="Prot_kinase_dom"/>
</dbReference>
<dbReference type="Pfam" id="PF00069">
    <property type="entry name" value="Pkinase"/>
    <property type="match status" value="1"/>
</dbReference>
<name>A0AAN6EP17_EXODE</name>
<evidence type="ECO:0000313" key="4">
    <source>
        <dbReference type="Proteomes" id="UP001161757"/>
    </source>
</evidence>
<feature type="region of interest" description="Disordered" evidence="1">
    <location>
        <begin position="344"/>
        <end position="366"/>
    </location>
</feature>
<feature type="compositionally biased region" description="Polar residues" evidence="1">
    <location>
        <begin position="102"/>
        <end position="122"/>
    </location>
</feature>
<dbReference type="InterPro" id="IPR011009">
    <property type="entry name" value="Kinase-like_dom_sf"/>
</dbReference>
<dbReference type="Proteomes" id="UP001161757">
    <property type="component" value="Unassembled WGS sequence"/>
</dbReference>